<keyword evidence="2" id="KW-0472">Membrane</keyword>
<protein>
    <recommendedName>
        <fullName evidence="3">Protein kinase domain-containing protein</fullName>
    </recommendedName>
</protein>
<keyword evidence="4" id="KW-0808">Transferase</keyword>
<dbReference type="EMBL" id="PDCK01000039">
    <property type="protein sequence ID" value="PRQ58765.1"/>
    <property type="molecule type" value="Genomic_DNA"/>
</dbReference>
<evidence type="ECO:0000256" key="2">
    <source>
        <dbReference type="ARBA" id="ARBA00022475"/>
    </source>
</evidence>
<dbReference type="InterPro" id="IPR001245">
    <property type="entry name" value="Ser-Thr/Tyr_kinase_cat_dom"/>
</dbReference>
<dbReference type="Gene3D" id="3.30.200.20">
    <property type="entry name" value="Phosphorylase Kinase, domain 1"/>
    <property type="match status" value="1"/>
</dbReference>
<dbReference type="InterPro" id="IPR050823">
    <property type="entry name" value="Plant_Ser_Thr_Prot_Kinase"/>
</dbReference>
<dbReference type="InterPro" id="IPR011009">
    <property type="entry name" value="Kinase-like_dom_sf"/>
</dbReference>
<sequence>MDPYTQLTSTHGLRVFQLSELEKATKNFSSSRYVGGGDFGAEIFKGVIKNANKTKLHVLVYRITRGPTLEAKSDEEWAGELTKQVSAIDDHPNFVKVVGYCATRYKKKKGHVEPVRFIVEEDACNGNLHDYLHEGRHQPLSWAKRLNILRDVARGLAYFHDSLDNKILSFKSSNILLDENVNAKLSEYATATLGPFDENLMDVTCVSVSYEAPELLLRGDLTSKSNVWSYGVFILEVITGNQPSDGNLTKKLKKLWSSDRNKLEKMIDPKLKGRYSAESAMALAALAADHCLQEEPNKRPKMSEVLAMVSTMAETAEI</sequence>
<feature type="domain" description="Protein kinase" evidence="3">
    <location>
        <begin position="28"/>
        <end position="312"/>
    </location>
</feature>
<dbReference type="SUPFAM" id="SSF56112">
    <property type="entry name" value="Protein kinase-like (PK-like)"/>
    <property type="match status" value="1"/>
</dbReference>
<name>A0A2P6SJA8_ROSCH</name>
<dbReference type="Gramene" id="PRQ58765">
    <property type="protein sequence ID" value="PRQ58765"/>
    <property type="gene ID" value="RchiOBHm_Chr1g0362871"/>
</dbReference>
<dbReference type="PANTHER" id="PTHR45621">
    <property type="entry name" value="OS01G0588500 PROTEIN-RELATED"/>
    <property type="match status" value="1"/>
</dbReference>
<dbReference type="OMA" id="CENSAMR"/>
<dbReference type="Proteomes" id="UP000238479">
    <property type="component" value="Chromosome 1"/>
</dbReference>
<dbReference type="PIRSF" id="PIRSF000654">
    <property type="entry name" value="Integrin-linked_kinase"/>
    <property type="match status" value="1"/>
</dbReference>
<evidence type="ECO:0000313" key="5">
    <source>
        <dbReference type="Proteomes" id="UP000238479"/>
    </source>
</evidence>
<keyword evidence="2" id="KW-1003">Cell membrane</keyword>
<comment type="caution">
    <text evidence="4">The sequence shown here is derived from an EMBL/GenBank/DDBJ whole genome shotgun (WGS) entry which is preliminary data.</text>
</comment>
<dbReference type="AlphaFoldDB" id="A0A2P6SJA8"/>
<dbReference type="Gene3D" id="1.10.510.10">
    <property type="entry name" value="Transferase(Phosphotransferase) domain 1"/>
    <property type="match status" value="1"/>
</dbReference>
<proteinExistence type="predicted"/>
<keyword evidence="5" id="KW-1185">Reference proteome</keyword>
<gene>
    <name evidence="4" type="ORF">RchiOBHm_Chr1g0362871</name>
</gene>
<evidence type="ECO:0000259" key="3">
    <source>
        <dbReference type="PROSITE" id="PS50011"/>
    </source>
</evidence>
<dbReference type="GO" id="GO:0005886">
    <property type="term" value="C:plasma membrane"/>
    <property type="evidence" value="ECO:0007669"/>
    <property type="project" value="UniProtKB-SubCell"/>
</dbReference>
<dbReference type="InterPro" id="IPR000719">
    <property type="entry name" value="Prot_kinase_dom"/>
</dbReference>
<comment type="subcellular location">
    <subcellularLocation>
        <location evidence="1">Cell membrane</location>
    </subcellularLocation>
</comment>
<dbReference type="PROSITE" id="PS50011">
    <property type="entry name" value="PROTEIN_KINASE_DOM"/>
    <property type="match status" value="1"/>
</dbReference>
<organism evidence="4 5">
    <name type="scientific">Rosa chinensis</name>
    <name type="common">China rose</name>
    <dbReference type="NCBI Taxonomy" id="74649"/>
    <lineage>
        <taxon>Eukaryota</taxon>
        <taxon>Viridiplantae</taxon>
        <taxon>Streptophyta</taxon>
        <taxon>Embryophyta</taxon>
        <taxon>Tracheophyta</taxon>
        <taxon>Spermatophyta</taxon>
        <taxon>Magnoliopsida</taxon>
        <taxon>eudicotyledons</taxon>
        <taxon>Gunneridae</taxon>
        <taxon>Pentapetalae</taxon>
        <taxon>rosids</taxon>
        <taxon>fabids</taxon>
        <taxon>Rosales</taxon>
        <taxon>Rosaceae</taxon>
        <taxon>Rosoideae</taxon>
        <taxon>Rosoideae incertae sedis</taxon>
        <taxon>Rosa</taxon>
    </lineage>
</organism>
<dbReference type="GO" id="GO:0004672">
    <property type="term" value="F:protein kinase activity"/>
    <property type="evidence" value="ECO:0007669"/>
    <property type="project" value="InterPro"/>
</dbReference>
<dbReference type="GO" id="GO:0005524">
    <property type="term" value="F:ATP binding"/>
    <property type="evidence" value="ECO:0007669"/>
    <property type="project" value="InterPro"/>
</dbReference>
<evidence type="ECO:0000313" key="4">
    <source>
        <dbReference type="EMBL" id="PRQ58765.1"/>
    </source>
</evidence>
<evidence type="ECO:0000256" key="1">
    <source>
        <dbReference type="ARBA" id="ARBA00004236"/>
    </source>
</evidence>
<dbReference type="Pfam" id="PF07714">
    <property type="entry name" value="PK_Tyr_Ser-Thr"/>
    <property type="match status" value="1"/>
</dbReference>
<dbReference type="OrthoDB" id="1160281at2759"/>
<reference evidence="4 5" key="1">
    <citation type="journal article" date="2018" name="Nat. Genet.">
        <title>The Rosa genome provides new insights in the design of modern roses.</title>
        <authorList>
            <person name="Bendahmane M."/>
        </authorList>
    </citation>
    <scope>NUCLEOTIDE SEQUENCE [LARGE SCALE GENOMIC DNA]</scope>
    <source>
        <strain evidence="5">cv. Old Blush</strain>
    </source>
</reference>
<accession>A0A2P6SJA8</accession>